<dbReference type="GO" id="GO:0006405">
    <property type="term" value="P:RNA export from nucleus"/>
    <property type="evidence" value="ECO:0007669"/>
    <property type="project" value="TreeGrafter"/>
</dbReference>
<gene>
    <name evidence="1" type="ORF">QR98_0065940</name>
</gene>
<organism evidence="1 2">
    <name type="scientific">Sarcoptes scabiei</name>
    <name type="common">Itch mite</name>
    <name type="synonym">Acarus scabiei</name>
    <dbReference type="NCBI Taxonomy" id="52283"/>
    <lineage>
        <taxon>Eukaryota</taxon>
        <taxon>Metazoa</taxon>
        <taxon>Ecdysozoa</taxon>
        <taxon>Arthropoda</taxon>
        <taxon>Chelicerata</taxon>
        <taxon>Arachnida</taxon>
        <taxon>Acari</taxon>
        <taxon>Acariformes</taxon>
        <taxon>Sarcoptiformes</taxon>
        <taxon>Astigmata</taxon>
        <taxon>Psoroptidia</taxon>
        <taxon>Sarcoptoidea</taxon>
        <taxon>Sarcoptidae</taxon>
        <taxon>Sarcoptinae</taxon>
        <taxon>Sarcoptes</taxon>
    </lineage>
</organism>
<name>A0A132ACA4_SARSC</name>
<dbReference type="GO" id="GO:0017056">
    <property type="term" value="F:structural constituent of nuclear pore"/>
    <property type="evidence" value="ECO:0007669"/>
    <property type="project" value="InterPro"/>
</dbReference>
<dbReference type="OrthoDB" id="102511at2759"/>
<dbReference type="EMBL" id="JXLN01012176">
    <property type="protein sequence ID" value="KPM08080.1"/>
    <property type="molecule type" value="Genomic_DNA"/>
</dbReference>
<comment type="caution">
    <text evidence="1">The sequence shown here is derived from an EMBL/GenBank/DDBJ whole genome shotgun (WGS) entry which is preliminary data.</text>
</comment>
<proteinExistence type="predicted"/>
<dbReference type="PANTHER" id="PTHR31431">
    <property type="entry name" value="NUCLEOPORIN NUP188 HOMOLOG"/>
    <property type="match status" value="1"/>
</dbReference>
<sequence length="1646" mass="192062">MNSSKSSDELPRSMKNLWTLLSGSLSLKSFQFVADELEQNQKILINGILYYKNHDPTIDSVEKIQKLNIDIMKPNSLYKLSRFLDLNAQQCLDLFQSFILYELRGTPDLIKSMFSNEKKLKNLFENLWDYYYSERIFSLFCLKQILSHWKENDHIYSKIFKDFLIHINNDGQIANKLVEQLKSLNRFQTESLKKNGQFLSESTIKNLQENIVREQIEVLELLLIYFRNFEPNSQIIMDVITLFNQNDYKNDGCQKKCLNDFCRFLKILLIVEFFDPNQLYRSRINGVDHYLFREDNLESIKRIDSIISNLKTSTQEHSLIFFSWMIINLLTNIDSQNNVQRFGQSALQLRLFHYIEYSLTLEPMILLRKSFVHNVIFEIIGNLFSVTFSVFDFEKLLLNEPHLDNLLILLFSNDTIAQNLLESDPQSGLGLVFTHLLGLFPHKIHFLLSLLNSLAETKACKNLFEKFPMLNTITSYTESLCDFNDEVVLIENDTLVLRKNRRPFLENNLIIAEGTTGTIFYHEGIRLIKWNIALNGWFVIYCRLKYIKDQIKQGTIYSTINDEVVLNEISKISFICAELISHNAHQNIQCFDEIIKQLLELFHLAVSNNQTTVRLFMASIIKLCCSMMQHNYMDHKQAWFHLHEKRFFPYLIGFSNRFDQIVFGQDTSVSTLGYILASEEFIEGNYDLTDSFLSLMIHLTKEDKFLDDNITIASFVFMINEIFSSYKLWNYRRPIDLNRIEKMCFEIIFNIIKKACRKRTNELTTIEKICIVHLMEGNASQQLLTTLKNGEEFVRMKIVHSGNERLLTDDDQILSIRTTISILSCLLEMYPEINKLSSSQEKSVIEKIILSSTNNSNPNLLLIFTYFVCQKYNIYLAINAIQLLDQLASRFPMSMLACFGSNTEHIRDHFLFRLETVTEDINFKIALLNFLSTCVRYQPGLVEMFLNVQNGNEDSSVLDTIIEILEEKRSGHFHCPKELHQASLQFITKFWLQLNVIAMNKLKTMKNFWKLISFHLFSEKNAGGDDLRIDNALTSLTLKIFSREIHHVKIFEKGELSLNLQEIFDEMIEKKVFLRISTHIQQSLIVAIDSEIDDELINLIEGWRDFIAAWYKLISNQKQTLVRQIILDLLEDVLIIISPEKNISNNFNRILNKFSNLLLILVSNDSVENDRILLVQKFAEKITKILKIISKNKETISFNSQISLSVFLLNVIRSHQDDNDDDQVELFSSVCDLLNNSFKILAKSFVEGTMDSLNLEKRLIIANLSIINQLLSILPERSSEVNRVSRMIKILRSFGINEQISNLFIFCLRNRIHLDLVTHLANYFVQISHHHEGSEMINNLNLINQISIYFVISNNDIDSSGKNLASNYMLLILSQTIRIVISSIINMRHHFIETSISFVAVYMDIFEELFNSFRRRPSFRMVRLIHLILELCSALSKYVREWRNLHSISLERMRKQILFTSNTMIAYVLRPALINKMIEDDHRLFMESTIAKDGEQEFCDRFQTYLMQMLLNSMKFLLDLSPSIIDIFENNENLVPNGKFALLFSTSFSVPNVDSIDIISFGSIVNLINYLIKNIYKREKDLTTGPVKKIESIHHNLIDNKAISIILLELSLVLFFIQTLLAKNSDKINPMEKQIFLHEITNEVRF</sequence>
<dbReference type="GO" id="GO:0044611">
    <property type="term" value="C:nuclear pore inner ring"/>
    <property type="evidence" value="ECO:0007669"/>
    <property type="project" value="TreeGrafter"/>
</dbReference>
<dbReference type="VEuPathDB" id="VectorBase:SSCA008947"/>
<evidence type="ECO:0000313" key="1">
    <source>
        <dbReference type="EMBL" id="KPM08080.1"/>
    </source>
</evidence>
<dbReference type="GO" id="GO:0006606">
    <property type="term" value="P:protein import into nucleus"/>
    <property type="evidence" value="ECO:0007669"/>
    <property type="project" value="TreeGrafter"/>
</dbReference>
<dbReference type="Proteomes" id="UP000616769">
    <property type="component" value="Unassembled WGS sequence"/>
</dbReference>
<protein>
    <submittedName>
        <fullName evidence="1">Nup188-like protein</fullName>
    </submittedName>
</protein>
<evidence type="ECO:0000313" key="2">
    <source>
        <dbReference type="Proteomes" id="UP000616769"/>
    </source>
</evidence>
<reference evidence="1 2" key="1">
    <citation type="journal article" date="2015" name="Parasit. Vectors">
        <title>Draft genome of the scabies mite.</title>
        <authorList>
            <person name="Rider S.D.Jr."/>
            <person name="Morgan M.S."/>
            <person name="Arlian L.G."/>
        </authorList>
    </citation>
    <scope>NUCLEOTIDE SEQUENCE [LARGE SCALE GENOMIC DNA]</scope>
    <source>
        <strain evidence="1">Arlian Lab</strain>
    </source>
</reference>
<accession>A0A132ACA4</accession>
<dbReference type="PANTHER" id="PTHR31431:SF1">
    <property type="entry name" value="NUCLEOPORIN NUP188"/>
    <property type="match status" value="1"/>
</dbReference>
<dbReference type="InterPro" id="IPR044840">
    <property type="entry name" value="Nup188"/>
</dbReference>